<dbReference type="InterPro" id="IPR023213">
    <property type="entry name" value="CAT-like_dom_sf"/>
</dbReference>
<dbReference type="Gene3D" id="3.30.559.30">
    <property type="entry name" value="Nonribosomal peptide synthetase, condensation domain"/>
    <property type="match status" value="6"/>
</dbReference>
<dbReference type="SUPFAM" id="SSF52777">
    <property type="entry name" value="CoA-dependent acyltransferases"/>
    <property type="match status" value="12"/>
</dbReference>
<dbReference type="Gene3D" id="1.10.1200.10">
    <property type="entry name" value="ACP-like"/>
    <property type="match status" value="4"/>
</dbReference>
<dbReference type="InterPro" id="IPR009081">
    <property type="entry name" value="PP-bd_ACP"/>
</dbReference>
<protein>
    <submittedName>
        <fullName evidence="7">Acetyl-CoA synthetase-like protein</fullName>
    </submittedName>
</protein>
<dbReference type="NCBIfam" id="TIGR01733">
    <property type="entry name" value="AA-adenyl-dom"/>
    <property type="match status" value="3"/>
</dbReference>
<keyword evidence="3" id="KW-0597">Phosphoprotein</keyword>
<dbReference type="GO" id="GO:0010106">
    <property type="term" value="P:cellular response to iron ion starvation"/>
    <property type="evidence" value="ECO:0007669"/>
    <property type="project" value="UniProtKB-ARBA"/>
</dbReference>
<feature type="domain" description="Carrier" evidence="6">
    <location>
        <begin position="4313"/>
        <end position="4389"/>
    </location>
</feature>
<dbReference type="PANTHER" id="PTHR45527">
    <property type="entry name" value="NONRIBOSOMAL PEPTIDE SYNTHETASE"/>
    <property type="match status" value="1"/>
</dbReference>
<dbReference type="PROSITE" id="PS00455">
    <property type="entry name" value="AMP_BINDING"/>
    <property type="match status" value="1"/>
</dbReference>
<dbReference type="FunFam" id="3.30.300.30:FF:000033">
    <property type="entry name" value="Nonribosomal siderophore peptide synthase SidC"/>
    <property type="match status" value="1"/>
</dbReference>
<dbReference type="Pfam" id="PF00501">
    <property type="entry name" value="AMP-binding"/>
    <property type="match status" value="4"/>
</dbReference>
<dbReference type="GO" id="GO:0005737">
    <property type="term" value="C:cytoplasm"/>
    <property type="evidence" value="ECO:0007669"/>
    <property type="project" value="TreeGrafter"/>
</dbReference>
<keyword evidence="2" id="KW-0596">Phosphopantetheine</keyword>
<comment type="pathway">
    <text evidence="1">Siderophore biosynthesis.</text>
</comment>
<dbReference type="GO" id="GO:0043041">
    <property type="term" value="P:amino acid activation for nonribosomal peptide biosynthetic process"/>
    <property type="evidence" value="ECO:0007669"/>
    <property type="project" value="TreeGrafter"/>
</dbReference>
<dbReference type="FunFam" id="3.40.50.980:FF:000001">
    <property type="entry name" value="Non-ribosomal peptide synthetase"/>
    <property type="match status" value="2"/>
</dbReference>
<evidence type="ECO:0000256" key="2">
    <source>
        <dbReference type="ARBA" id="ARBA00022450"/>
    </source>
</evidence>
<dbReference type="NCBIfam" id="NF003417">
    <property type="entry name" value="PRK04813.1"/>
    <property type="match status" value="4"/>
</dbReference>
<evidence type="ECO:0000256" key="1">
    <source>
        <dbReference type="ARBA" id="ARBA00004924"/>
    </source>
</evidence>
<reference evidence="7 8" key="1">
    <citation type="journal article" date="2016" name="Nat. Commun.">
        <title>Ectomycorrhizal ecology is imprinted in the genome of the dominant symbiotic fungus Cenococcum geophilum.</title>
        <authorList>
            <consortium name="DOE Joint Genome Institute"/>
            <person name="Peter M."/>
            <person name="Kohler A."/>
            <person name="Ohm R.A."/>
            <person name="Kuo A."/>
            <person name="Krutzmann J."/>
            <person name="Morin E."/>
            <person name="Arend M."/>
            <person name="Barry K.W."/>
            <person name="Binder M."/>
            <person name="Choi C."/>
            <person name="Clum A."/>
            <person name="Copeland A."/>
            <person name="Grisel N."/>
            <person name="Haridas S."/>
            <person name="Kipfer T."/>
            <person name="LaButti K."/>
            <person name="Lindquist E."/>
            <person name="Lipzen A."/>
            <person name="Maire R."/>
            <person name="Meier B."/>
            <person name="Mihaltcheva S."/>
            <person name="Molinier V."/>
            <person name="Murat C."/>
            <person name="Poggeler S."/>
            <person name="Quandt C.A."/>
            <person name="Sperisen C."/>
            <person name="Tritt A."/>
            <person name="Tisserant E."/>
            <person name="Crous P.W."/>
            <person name="Henrissat B."/>
            <person name="Nehls U."/>
            <person name="Egli S."/>
            <person name="Spatafora J.W."/>
            <person name="Grigoriev I.V."/>
            <person name="Martin F.M."/>
        </authorList>
    </citation>
    <scope>NUCLEOTIDE SEQUENCE [LARGE SCALE GENOMIC DNA]</scope>
    <source>
        <strain evidence="7 8">CBS 459.81</strain>
    </source>
</reference>
<dbReference type="GO" id="GO:0031169">
    <property type="term" value="P:ferrichrome biosynthetic process"/>
    <property type="evidence" value="ECO:0007669"/>
    <property type="project" value="UniProtKB-ARBA"/>
</dbReference>
<evidence type="ECO:0000256" key="3">
    <source>
        <dbReference type="ARBA" id="ARBA00022553"/>
    </source>
</evidence>
<organism evidence="7 8">
    <name type="scientific">Lepidopterella palustris CBS 459.81</name>
    <dbReference type="NCBI Taxonomy" id="1314670"/>
    <lineage>
        <taxon>Eukaryota</taxon>
        <taxon>Fungi</taxon>
        <taxon>Dikarya</taxon>
        <taxon>Ascomycota</taxon>
        <taxon>Pezizomycotina</taxon>
        <taxon>Dothideomycetes</taxon>
        <taxon>Pleosporomycetidae</taxon>
        <taxon>Mytilinidiales</taxon>
        <taxon>Argynnaceae</taxon>
        <taxon>Lepidopterella</taxon>
    </lineage>
</organism>
<dbReference type="GO" id="GO:0016874">
    <property type="term" value="F:ligase activity"/>
    <property type="evidence" value="ECO:0007669"/>
    <property type="project" value="UniProtKB-KW"/>
</dbReference>
<sequence length="5425" mass="604376">MQTELGPALSILNRHTSLLEGPRFLHELVQGSRGSQECAIDFIENGSRRTKISYQSLHELSDALAKRLRRSLSALDQVPAVIPVLLQQSPELYITLLAILKAGAAFCPLGLDAPEERLNFILHDVSAGIVVTASVLESKLPRNENLEVLLVDDHQLYDASNEIETHEAPLSPSDLAYLLYTSGSTGVPKAVAVSHLAVTQSLLAHDRHIPHFSRFLQFASPTFDVSIFEIFFTFFRRSTLISCTRSDMLNDLPGVIRRMNVDAIELTPTVVSNLLRGRNSVPGLKLLLTIGEMLTRPIVEEFGDNNTAKGILWGMYGPTEAAIHCTIRPNFQSTLTVGNIGFPLDTVSAYITAPLGQSPPSSEVVVLPFGQAGELVIGGPQIANEYLNRPELTTTSFILHQDYGRLYRTGDKARILPDGSIECLGRIISGQVKIRGQRVELGEIEQVILKLDGCLNVATSVIDDILVAFCLVDTAKISTQDVTDLCKRWLPSFMVPGNVVLLTELPQLPSGKIDKRKLEQEFVQMKPTSQQHEENLSSSMTHNAVLDILQRIFGRTVSTSAPLASIGLDSLISIRVASLLRTAGYSVGVSDVLSAIDVTSLSLLCDLKSQEVQSTSLAPSQEAFKDFQDAVLSTPELQNLHSDIEDVIPCTPLQEAMLAETAIQNEAYCNWVEIEFTNSHSFTDIKNFLNAVAEKNEILRSGFTHAQHSMATYAQIIWKSLENDQILETMELSYSYIMDSSKSLLRPLKIQVNTFGKKPRMLFQIPHQLYDGWSLDLILNDLSQACKGETLHDRPQFREVATFYCTIRDTSQFDSSKNYWKDLLNGYHPIPLPNFNGEILPSSPLRSCSRVSCIDLEALRGQALKLRMSPQVFFQAGLAYLLQSYLGVSDVVFGTITSGRTIPVTGIDEIVGPCIVSLPLRVSFSGFRTVGDLLESIQSSNRAMVSHCIVPLKEIEKCSGLQPKLHLFDVLFVWQESLQSHRPENAAVRLIDSADQLEFKLTLEIEPRHDCVRTKATYDPSIISDAQVSLLLRQLDEVVGHLIQHDDSKLDGLQECFSKSSLSIANPYPMRQHFDHGPAHAVETWARDSPEKPALLFGSIVEGVMKDTESIHYKALNARANKLAALLRDKGFGTDELICILMEKSIDLYISILAVTKLGLGYLPITPETPLERTRWILNEARVRVCLSQTSTSGPLHETDHFITIDVDGLDLSSYPDQNITTPYNGSNLAYAVFTSGSSGTPKGVLVTQDNLVSNLEALFQIYPAPEGSRLLQACSQAFDVSVFEIFFAWRAGMCLCSASKDDLFYDLEGAINIMGITHLSLTPTVAALVDSRNVPRVQFLVTAGEALTEHVRRSWAGKGLYQGYGPSETTNICTVKPNTTATDLINNIGPPLTNTSAFVLQLADNEIAPRGAVGELCFGGDQVCRGYLNMPELTAEKFIDHPDYGRIYRSGDLGRLLPDDSVIFLGRADDQVKIRGQRVELSEINSCILDFEVVRDCVSVLIQNDKQYSQKILTFWVPYGTTFKDFHVLPPEDLYSSAINDIFETLSSRLPAYMIPVYLIPVTEIPMTHQSKVDMRRLIATFESLSTEYLEIFTQHTLNQEDTSGWSPLEEQIVTCLSKVVGVPTSEIKRHSSFFSLGLDSISAISLSHALRASNISQAPVSLILRNPTVARLSSKLHTEPSTSKSVHDGVGLKIQGLFGEHFISKVRSEFRGHGKEIEKILPCTPLQEAMLSTGVSSMSSLYCNRMLFDLTGEVGRIQESWIAMFERHAILRTCFIATDNPDYAFAQVVLPHQNPEWESLIFETENLDSQIEQYVKGILPTLLDSYRPPVRLAIVNIGTSKLLLFCCHHAVYDGAAISQLLYEIEQNYLGSELPSVVPYELYLEHMISLNYVEADRFWSKMLADLNPPSFPSLTGRISTPKSDRKSYATVSKTLGSSLGDILGHGKEFFLSLLSITQAVWVRLLCFYLGEDDICFGNIVSGRTLPVDGLDRLVAPCFNTVPVRVESVSTKSNLDLMHNLQDINIASLPFQMTPLRRIHSILKLDRVRLFDTLFVLQQHRQELNDEIWTLKIDSGEMDVPLVCEISPNSTRNSLELTLHYHHSIVSDTEANIIVDTYNEALRSCINSPSPLAMDAENFPLELLSISNRHFSSFEPADGLFLHAAFTRNAELSPEATALDFQHADGSRTLWSYLELNVRSNRIAHALLEHGVSPEDIIPVCMPKCPLFYASILGILKAGAAFTPFDPQLPEARKQYMLKDLDSKVLLCTDETVSTWCQGARILDVTALEHYSQYNPIISSLRPTHLAYCLYTSGSTGRPKAVIVEHRNPVQTIESSQPLIPWTSDSRLLQYAATTFDMCYYDCFLAWSFGFCLCAAEQSMMLNNLTGIINSMNVSLLDLTPSVAASISKEDVPSVQYLYCIGESMRPEIVNQWDGQCVNSYGPTEAAFCCTISPVDKEAKASVIGRPFPTTSFAVYSDSGDHIIPLLGVGELYIGGSQIARGYYGNDQLTRSKFIKRDGQRLYKSGDIVRMLANGSFEFLGRRDDQVKIRGLRVELGEINHVLRDAHKHIIDVTVQILRKSDDARDQLVAFLVIRQSGHHTDKTEIKTSVLLAAGEKLPSYMVPNFLIFIDKVPLSPAGKVDRKTLTEVFCHSEEASLDIGKPTEDEHSDWSQIEKSIGDIFATLSRTPVERIQRRTTIYQLGLDSISAVQVAAQLRKMGYQASASDVLENPSCADLAAKLEKMTGFLGTNTQSYDFASFEDSVRTEICSSFEIRPEAIESLRPCTPLQKGFIAKFLQSEGRMYFNYLQLKLDQDVDLSRLHTAWKGAMQKHQMLRTGFAHVKNANHSFAMIIYTSLAINLPLDAEERGRDSTIDTDQWLRSTASQTLKFLHKPPWRVRIVENCNCIYIHLAIFHALYDGHGLQTILQDVAAIYRGQSGFPAQRIEPVLGEILNASNPEDETLHEYWREWTKGVYPTHFPSLSPLRSRRTSNEVIIKSCKKSKSELEAGCRTANITLQAAGQAAWARLLSAYIGEPTVTFGVVLSGRMNENAESVVFPCITTVPIVCRTNQSNRSLLTQIMAFNSSVQKYQFTALTEIQRLAGHPDEPLFDTIFAYQKLADEKPPSDPWKLVQEKASVEYSVSFEMEPLADELEIRVTFQSDVLPREQALILVDQVEALLTNIIYNSDQKKNVIIDYDPSLYSVTPAKDAEIDSDVTLLHQFVETSAKIRPEKIAFEFAAALHSPKASSQCWTYSELNAEGNRIAHLIQRHDVKTGCLVGICFDKCPQASFAILGILKAGCAFVALDPGAPPSRKAFITKDSGAKLLLSMSEQSTDLVGQLEVPIVNLNESAWSNLPATQPTLDRDISPQDVSYCLYTSGTTGTPKGCEITHENAVQAMLAFQRLFAYHWDAESRWLQFASFHFDVSVLEQYWSWSVGIRVVSAPRDLIFEDLAASIRQLGITHIDLTPSLARILHPDEVPSLCRGVFITGGEQLKQEILDVWGPKGVIYNGYGPTEATIGVTMYPRVPEDGKPSNIGPQFDNVGSYVLRPNSDIPVLRGAIGELCVCGKLVGKGYLNRQELTHERFPFLERFGERVYRTGDLVRILHDNSFDFLGRADDQVKLRGQRLEIGEIISIIKQATKSILDVAILVLKYSDQQKEQLVAFLVTKGSSKPKQESRILLETTAELISAKEACQNNLPGYMVPTHFVLLSSMPLSPNNKEDVKKLKEMYNTLTMEDLQLLSSLSNDQNDNWSQEEERIKAVLQRIVQVNANMFRKSSSIFELGLDSISVIGFSKELKSAGFSLAQPSLIMKNPSISRLARAIGPGRVATLHDKGSIVAARQAIAALQHRYKGAIAKSLGRSQSDIEAIAPCTPLQEGMIARSLDSDKPLYFGTFKFQLSGGVDISRLRGAWEKVYCNTQILRTKFLNTEDGFIQIAIQGQPLPWTAENLSCTIEIEDYLGNCGKQWRKENGAEFRNPFELIVAQSPGQTVLAVHIFHALYDGSSLPFVFDAVWEEYRGVKKVDYGLPFQSALVHGPLRKPEGAQEFWTQQLSGARFQPTSPLTSEPQVIDSVATRKLRPLRKYELIRRKLGVTHQALAQACWTTVLQTRIKGAVTCGIVVSGRSIDIEGADRTIGPLFNTVPFSMRFEKLDTWASVVKRCHDFNVSALPYQHTALRDITKWCKRTANAPLFDTLFVFQKGNEEAANWADNDLWHLIDNVSQADYPLAFEVEQQDQETLKLTITAQGHMANQESSFGLLEEFENALNSLLANPEALISESIGKVDESSFDCYYSSEMNGVTETPINESAKFEWTCEACKIRAEIARLANIDIATVNECTSILELGLDSIDAIKLSSRLKKRSINISVSQIMRGLTISKMLQEMSSCTTNKAPVFLLQGLRPQRRILEHHLLQNGYNLENVESVLPVTPLQEAMVAEMLTSDFKRYFNHDVLKITPGVDIRKLQDAWTRVVINSPILRTSFVEVDDPGMENSFVQLIHKFSGLNWNELDLDGEDQFPGLLEDIRKRAANKGVQAEVFQLCLAKIQNHSYIILSMTHALYDGWSLGLLHSDIKSAYHGHYQSRKPFDKALDEILNASGSEADIFWRDFLFGARGVPFPRRNLQDHENLKIHREEISSNVSLSLIKSFTKKLGITMQTLGQTVWSFVLASYIHNLEVVFGSVLSGRDDENSNEVMFPTMNTVAIRTILHGSRREMLQYVQGNFGRIRQHQHFPLRKAQALAGLQGTALFDTLFIYQKRPVINDGGIMSLYKSVGGASDVEYPVCVEMEATDDDLIWRCACKDEVLSCKETTDLLKRMDMVLGKIFEYPDAPTLEIVSGGISICGLPAFEDRINAETDNDDAGRWTSPDTSAWSNTERIIRQALSTVSKVPEDEIKKSISMFHLGLDSISAIKVSALLRKQSIRLSVSEMLRAATIENMGRITDGRSLQVTTSDLNPEAVFSKAMGAISQIKLLRQAGISPEDIEKAIPASAGQTYMLCTWMNSKGVLFYPEFKYRIDGSLSIDALRESWKALVASNTILRSCFLATGDYRIPFIQVVFREFKNAFRNDTEDKKEDNQGKTIEQGTQLQPYVSLSAQRSDQGWLLSLKIHHALYDGVSLPRLMNQLQDFCNDLKPTSLQSSAFTDLLASSALEENHKKREAFWTSYFSGMSSKHLIQPTNIKPSRVEIFRPAILPNVKFLEEISRKHGLSIQSIFLAVYAHTYAKLLAQLPGNSQSTIAKVVAIGVYLANRSHAIEGLSEVAAPTVNLVPLRVNTPLETSLLDSAAQIQHDLQDIGSLENSVVALWEIAEWTGIKIDTFVNFLKLPEEEEGGNRGLDSGIRIREARERVMEPLSRVIKPSEEQFVEPNELKEDVVKNTYLQAIDVEATAKNGSLDVGIFCPVDMLSLNGAEKMIADLRNGLMNLSGV</sequence>
<dbReference type="InterPro" id="IPR036736">
    <property type="entry name" value="ACP-like_sf"/>
</dbReference>
<feature type="domain" description="Carrier" evidence="6">
    <location>
        <begin position="4872"/>
        <end position="4945"/>
    </location>
</feature>
<dbReference type="GO" id="GO:0031177">
    <property type="term" value="F:phosphopantetheine binding"/>
    <property type="evidence" value="ECO:0007669"/>
    <property type="project" value="InterPro"/>
</dbReference>
<dbReference type="SUPFAM" id="SSF47336">
    <property type="entry name" value="ACP-like"/>
    <property type="match status" value="4"/>
</dbReference>
<dbReference type="SMART" id="SM00823">
    <property type="entry name" value="PKS_PP"/>
    <property type="match status" value="4"/>
</dbReference>
<dbReference type="FunFam" id="3.30.300.30:FF:000015">
    <property type="entry name" value="Nonribosomal peptide synthase SidD"/>
    <property type="match status" value="2"/>
</dbReference>
<evidence type="ECO:0000259" key="6">
    <source>
        <dbReference type="PROSITE" id="PS50075"/>
    </source>
</evidence>
<dbReference type="InterPro" id="IPR000873">
    <property type="entry name" value="AMP-dep_synth/lig_dom"/>
</dbReference>
<dbReference type="Pfam" id="PF00550">
    <property type="entry name" value="PP-binding"/>
    <property type="match status" value="5"/>
</dbReference>
<keyword evidence="8" id="KW-1185">Reference proteome</keyword>
<dbReference type="OrthoDB" id="416786at2759"/>
<dbReference type="Proteomes" id="UP000250266">
    <property type="component" value="Unassembled WGS sequence"/>
</dbReference>
<proteinExistence type="inferred from homology"/>
<dbReference type="PROSITE" id="PS00012">
    <property type="entry name" value="PHOSPHOPANTETHEINE"/>
    <property type="match status" value="4"/>
</dbReference>
<dbReference type="InterPro" id="IPR006162">
    <property type="entry name" value="Ppantetheine_attach_site"/>
</dbReference>
<dbReference type="CDD" id="cd05918">
    <property type="entry name" value="A_NRPS_SidN3_like"/>
    <property type="match status" value="4"/>
</dbReference>
<dbReference type="PROSITE" id="PS50075">
    <property type="entry name" value="CARRIER"/>
    <property type="match status" value="5"/>
</dbReference>
<dbReference type="InterPro" id="IPR042099">
    <property type="entry name" value="ANL_N_sf"/>
</dbReference>
<dbReference type="EMBL" id="KV744813">
    <property type="protein sequence ID" value="OCK85807.1"/>
    <property type="molecule type" value="Genomic_DNA"/>
</dbReference>
<dbReference type="InterPro" id="IPR020806">
    <property type="entry name" value="PKS_PP-bd"/>
</dbReference>
<evidence type="ECO:0000256" key="5">
    <source>
        <dbReference type="ARBA" id="ARBA00029454"/>
    </source>
</evidence>
<evidence type="ECO:0000313" key="8">
    <source>
        <dbReference type="Proteomes" id="UP000250266"/>
    </source>
</evidence>
<dbReference type="Pfam" id="PF00668">
    <property type="entry name" value="Condensation"/>
    <property type="match status" value="6"/>
</dbReference>
<dbReference type="CDD" id="cd19542">
    <property type="entry name" value="CT_NRPS-like"/>
    <property type="match status" value="2"/>
</dbReference>
<feature type="domain" description="Carrier" evidence="6">
    <location>
        <begin position="2669"/>
        <end position="2745"/>
    </location>
</feature>
<name>A0A8E2EKR4_9PEZI</name>
<dbReference type="Gene3D" id="3.30.300.30">
    <property type="match status" value="4"/>
</dbReference>
<feature type="domain" description="Carrier" evidence="6">
    <location>
        <begin position="1605"/>
        <end position="1682"/>
    </location>
</feature>
<dbReference type="InterPro" id="IPR020845">
    <property type="entry name" value="AMP-binding_CS"/>
</dbReference>
<dbReference type="InterPro" id="IPR010071">
    <property type="entry name" value="AA_adenyl_dom"/>
</dbReference>
<accession>A0A8E2EKR4</accession>
<evidence type="ECO:0000256" key="4">
    <source>
        <dbReference type="ARBA" id="ARBA00022598"/>
    </source>
</evidence>
<feature type="domain" description="Carrier" evidence="6">
    <location>
        <begin position="3755"/>
        <end position="3829"/>
    </location>
</feature>
<dbReference type="PANTHER" id="PTHR45527:SF1">
    <property type="entry name" value="FATTY ACID SYNTHASE"/>
    <property type="match status" value="1"/>
</dbReference>
<comment type="similarity">
    <text evidence="5">Belongs to the NRP synthetase family.</text>
</comment>
<dbReference type="FunFam" id="3.40.50.12780:FF:000024">
    <property type="entry name" value="Nonribosomal siderophore peptide synthase SidC"/>
    <property type="match status" value="3"/>
</dbReference>
<dbReference type="Gene3D" id="3.40.50.12780">
    <property type="entry name" value="N-terminal domain of ligase-like"/>
    <property type="match status" value="4"/>
</dbReference>
<gene>
    <name evidence="7" type="ORF">K432DRAFT_399936</name>
</gene>
<evidence type="ECO:0000313" key="7">
    <source>
        <dbReference type="EMBL" id="OCK85807.1"/>
    </source>
</evidence>
<dbReference type="InterPro" id="IPR045851">
    <property type="entry name" value="AMP-bd_C_sf"/>
</dbReference>
<keyword evidence="4" id="KW-0436">Ligase</keyword>
<dbReference type="SUPFAM" id="SSF56801">
    <property type="entry name" value="Acetyl-CoA synthetase-like"/>
    <property type="match status" value="4"/>
</dbReference>
<dbReference type="InterPro" id="IPR001242">
    <property type="entry name" value="Condensation_dom"/>
</dbReference>
<dbReference type="Gene3D" id="3.30.559.10">
    <property type="entry name" value="Chloramphenicol acetyltransferase-like domain"/>
    <property type="match status" value="6"/>
</dbReference>